<dbReference type="InterPro" id="IPR015919">
    <property type="entry name" value="Cadherin-like_sf"/>
</dbReference>
<dbReference type="InterPro" id="IPR001343">
    <property type="entry name" value="Hemolysn_Ca-bd"/>
</dbReference>
<proteinExistence type="predicted"/>
<dbReference type="RefSeq" id="WP_199049460.1">
    <property type="nucleotide sequence ID" value="NZ_JAELXT010000011.1"/>
</dbReference>
<evidence type="ECO:0000313" key="2">
    <source>
        <dbReference type="EMBL" id="MBJ6126209.1"/>
    </source>
</evidence>
<dbReference type="InterPro" id="IPR002126">
    <property type="entry name" value="Cadherin-like_dom"/>
</dbReference>
<evidence type="ECO:0000313" key="3">
    <source>
        <dbReference type="Proteomes" id="UP000620670"/>
    </source>
</evidence>
<dbReference type="EMBL" id="JAELXT010000011">
    <property type="protein sequence ID" value="MBJ6126209.1"/>
    <property type="molecule type" value="Genomic_DNA"/>
</dbReference>
<organism evidence="2 3">
    <name type="scientific">Microvirga splendida</name>
    <dbReference type="NCBI Taxonomy" id="2795727"/>
    <lineage>
        <taxon>Bacteria</taxon>
        <taxon>Pseudomonadati</taxon>
        <taxon>Pseudomonadota</taxon>
        <taxon>Alphaproteobacteria</taxon>
        <taxon>Hyphomicrobiales</taxon>
        <taxon>Methylobacteriaceae</taxon>
        <taxon>Microvirga</taxon>
    </lineage>
</organism>
<sequence length="805" mass="86226">MTATIVRLGDEEQVNPISVGAQTEPDVTHLADGGWVVTWRSTDAAGTILNVHQQRFNKDGSLNAVTETQVSDIPLKTVSNTSTAALDDGGWVVVWVSNDPNNPAAQGLDVYMQRFTKDGAAVGGRQTISTSSDEMNLSATVTGVEGGGWVVAWQSNTLDGTSYIYQREYDVNGGSPDGPVEVNTSTRPQHSRPSIDRLEGSGWVVTWDQFVPGEGHNVVQQRYKVDGTPADGETPVNTFTAFDQYHSSVAALEDGGWIVTWTSASREGPDMDIYQQRYYADGTPRGGEQRVNTHRTYDQSLSKVTALDDGGWIITWQSYFQEGESYSIHQQRYDKNGNPIRGEQRVNVNDGGAQHFQNAVALDDGGWVVTWQSQDSHNAGIFQRRYETVAAFGEGLEDGFGTDDNDVFAVLNGGLGAGDTLEAGGGVDTLRMAESGTLDLTAPARFSGIEALQGTSGNDIVVADAARLAGIVGLQGGGGRDELRLQADDYDLAFKFISGFEAITLTGIGSLAFADKATALLAHSLTQDGSLTLTGDAFTLAERTQLYNQGIRKATDAGGVHILEQARASLSVQAVTENTSPGTVVATLSATDPNPGDALRFELTDSAGGRFALVGNQLVVGSGSPLDYEQGASHRIAVRIVDEGGITTDAAFTITISDVPVEFLKGTSRADVLVGGSGRDVLYGGGGKDRLTGGADRDIFVFNTKANKKNLDKITDFKVKDDGFWLDNKAFSKLGKKGTEKKPFQLKKDFFTVGSKAKDKNDYVIYDKKKGVLFYDVDGSGSKKAVEIATLSKKLSLTHKDFFVI</sequence>
<comment type="caution">
    <text evidence="2">The sequence shown here is derived from an EMBL/GenBank/DDBJ whole genome shotgun (WGS) entry which is preliminary data.</text>
</comment>
<dbReference type="Gene3D" id="2.150.10.10">
    <property type="entry name" value="Serralysin-like metalloprotease, C-terminal"/>
    <property type="match status" value="1"/>
</dbReference>
<dbReference type="InterPro" id="IPR011049">
    <property type="entry name" value="Serralysin-like_metalloprot_C"/>
</dbReference>
<keyword evidence="3" id="KW-1185">Reference proteome</keyword>
<dbReference type="InterPro" id="IPR018511">
    <property type="entry name" value="Hemolysin-typ_Ca-bd_CS"/>
</dbReference>
<dbReference type="CDD" id="cd11304">
    <property type="entry name" value="Cadherin_repeat"/>
    <property type="match status" value="1"/>
</dbReference>
<protein>
    <submittedName>
        <fullName evidence="2">Cadherin domain-containing protein</fullName>
    </submittedName>
</protein>
<dbReference type="Proteomes" id="UP000620670">
    <property type="component" value="Unassembled WGS sequence"/>
</dbReference>
<dbReference type="SUPFAM" id="SSF49313">
    <property type="entry name" value="Cadherin-like"/>
    <property type="match status" value="1"/>
</dbReference>
<accession>A0ABS0Y1L9</accession>
<name>A0ABS0Y1L9_9HYPH</name>
<gene>
    <name evidence="2" type="ORF">JAO75_12435</name>
</gene>
<dbReference type="PRINTS" id="PR00313">
    <property type="entry name" value="CABNDNGRPT"/>
</dbReference>
<dbReference type="Gene3D" id="2.60.40.60">
    <property type="entry name" value="Cadherins"/>
    <property type="match status" value="1"/>
</dbReference>
<feature type="domain" description="Cadherin" evidence="1">
    <location>
        <begin position="575"/>
        <end position="659"/>
    </location>
</feature>
<dbReference type="Pfam" id="PF00028">
    <property type="entry name" value="Cadherin"/>
    <property type="match status" value="1"/>
</dbReference>
<reference evidence="3" key="1">
    <citation type="submission" date="2020-12" db="EMBL/GenBank/DDBJ databases">
        <title>Hymenobacter sp.</title>
        <authorList>
            <person name="Kim M.K."/>
        </authorList>
    </citation>
    <scope>NUCLEOTIDE SEQUENCE [LARGE SCALE GENOMIC DNA]</scope>
    <source>
        <strain evidence="3">BT325</strain>
    </source>
</reference>
<dbReference type="PROSITE" id="PS00330">
    <property type="entry name" value="HEMOLYSIN_CALCIUM"/>
    <property type="match status" value="2"/>
</dbReference>
<dbReference type="PROSITE" id="PS50268">
    <property type="entry name" value="CADHERIN_2"/>
    <property type="match status" value="1"/>
</dbReference>
<evidence type="ECO:0000259" key="1">
    <source>
        <dbReference type="PROSITE" id="PS50268"/>
    </source>
</evidence>
<dbReference type="Pfam" id="PF00353">
    <property type="entry name" value="HemolysinCabind"/>
    <property type="match status" value="1"/>
</dbReference>
<dbReference type="SUPFAM" id="SSF51120">
    <property type="entry name" value="beta-Roll"/>
    <property type="match status" value="1"/>
</dbReference>